<organism evidence="6 7">
    <name type="scientific">Natronospirillum operosum</name>
    <dbReference type="NCBI Taxonomy" id="2759953"/>
    <lineage>
        <taxon>Bacteria</taxon>
        <taxon>Pseudomonadati</taxon>
        <taxon>Pseudomonadota</taxon>
        <taxon>Gammaproteobacteria</taxon>
        <taxon>Oceanospirillales</taxon>
        <taxon>Natronospirillaceae</taxon>
        <taxon>Natronospirillum</taxon>
    </lineage>
</organism>
<proteinExistence type="inferred from homology"/>
<dbReference type="InterPro" id="IPR036388">
    <property type="entry name" value="WH-like_DNA-bd_sf"/>
</dbReference>
<dbReference type="Gene3D" id="1.10.10.10">
    <property type="entry name" value="Winged helix-like DNA-binding domain superfamily/Winged helix DNA-binding domain"/>
    <property type="match status" value="1"/>
</dbReference>
<feature type="domain" description="HTH lysR-type" evidence="5">
    <location>
        <begin position="10"/>
        <end position="67"/>
    </location>
</feature>
<evidence type="ECO:0000256" key="2">
    <source>
        <dbReference type="ARBA" id="ARBA00023015"/>
    </source>
</evidence>
<dbReference type="GO" id="GO:0006351">
    <property type="term" value="P:DNA-templated transcription"/>
    <property type="evidence" value="ECO:0007669"/>
    <property type="project" value="TreeGrafter"/>
</dbReference>
<dbReference type="SUPFAM" id="SSF46785">
    <property type="entry name" value="Winged helix' DNA-binding domain"/>
    <property type="match status" value="1"/>
</dbReference>
<comment type="similarity">
    <text evidence="1">Belongs to the LysR transcriptional regulatory family.</text>
</comment>
<keyword evidence="7" id="KW-1185">Reference proteome</keyword>
<dbReference type="Pfam" id="PF03466">
    <property type="entry name" value="LysR_substrate"/>
    <property type="match status" value="1"/>
</dbReference>
<keyword evidence="2" id="KW-0805">Transcription regulation</keyword>
<evidence type="ECO:0000259" key="5">
    <source>
        <dbReference type="PROSITE" id="PS50931"/>
    </source>
</evidence>
<dbReference type="AlphaFoldDB" id="A0A4Z0W436"/>
<accession>A0A4Z0W436</accession>
<dbReference type="OrthoDB" id="570111at2"/>
<protein>
    <submittedName>
        <fullName evidence="6">LysR family transcriptional regulator</fullName>
    </submittedName>
</protein>
<dbReference type="SUPFAM" id="SSF53850">
    <property type="entry name" value="Periplasmic binding protein-like II"/>
    <property type="match status" value="1"/>
</dbReference>
<keyword evidence="4" id="KW-0804">Transcription</keyword>
<sequence length="309" mass="34182">MWSQGSPSKVHWDDFETVLAIAETGSLSGAARRLKVNHATVFRRLGDIEKRLGVILFDRSRRGYKPTQAGEEMADTAARIEEEVISAARRIAGRDLQPAGAVWITTTDSLLAGLLSPLLGQFRQQYPDITLDIAVSHQLFNLTKREADVAIRPTNNPPENLVGRRLLDVGMAIYGAAELINQHAELTEGQVPGLHDLPWVGPGAHLTDLPMYDWMIDQQLEDLCHYRVDSVSGMLAGTRAGIGVSALPCYLADQHADLIQLTDPIPELTVGLWFLMHPDLRDVARIRSLLDFTTDTVRLQSERLAGRPL</sequence>
<dbReference type="PANTHER" id="PTHR30537:SF3">
    <property type="entry name" value="TRANSCRIPTIONAL REGULATORY PROTEIN"/>
    <property type="match status" value="1"/>
</dbReference>
<evidence type="ECO:0000313" key="6">
    <source>
        <dbReference type="EMBL" id="TGG89998.1"/>
    </source>
</evidence>
<comment type="caution">
    <text evidence="6">The sequence shown here is derived from an EMBL/GenBank/DDBJ whole genome shotgun (WGS) entry which is preliminary data.</text>
</comment>
<name>A0A4Z0W436_9GAMM</name>
<dbReference type="Proteomes" id="UP000297475">
    <property type="component" value="Unassembled WGS sequence"/>
</dbReference>
<dbReference type="EMBL" id="SRMF01000018">
    <property type="protein sequence ID" value="TGG89998.1"/>
    <property type="molecule type" value="Genomic_DNA"/>
</dbReference>
<dbReference type="PANTHER" id="PTHR30537">
    <property type="entry name" value="HTH-TYPE TRANSCRIPTIONAL REGULATOR"/>
    <property type="match status" value="1"/>
</dbReference>
<dbReference type="PROSITE" id="PS50931">
    <property type="entry name" value="HTH_LYSR"/>
    <property type="match status" value="1"/>
</dbReference>
<dbReference type="InterPro" id="IPR036390">
    <property type="entry name" value="WH_DNA-bd_sf"/>
</dbReference>
<keyword evidence="3" id="KW-0238">DNA-binding</keyword>
<dbReference type="InterPro" id="IPR000847">
    <property type="entry name" value="LysR_HTH_N"/>
</dbReference>
<evidence type="ECO:0000313" key="7">
    <source>
        <dbReference type="Proteomes" id="UP000297475"/>
    </source>
</evidence>
<dbReference type="GO" id="GO:0003700">
    <property type="term" value="F:DNA-binding transcription factor activity"/>
    <property type="evidence" value="ECO:0007669"/>
    <property type="project" value="InterPro"/>
</dbReference>
<dbReference type="Gene3D" id="3.40.190.290">
    <property type="match status" value="1"/>
</dbReference>
<reference evidence="6 7" key="1">
    <citation type="submission" date="2019-04" db="EMBL/GenBank/DDBJ databases">
        <title>Natronospirillum operosus gen. nov., sp. nov., a haloalkaliphilic satellite isolated from decaying biomass of laboratory culture of cyanobacterium Geitlerinema sp. and proposal of Natronospirillaceae fam. nov. and Saccharospirillaceae fam. nov.</title>
        <authorList>
            <person name="Kevbrin V."/>
            <person name="Boltyanskaya Y."/>
            <person name="Koziaeva V."/>
            <person name="Grouzdev D.S."/>
            <person name="Park M."/>
            <person name="Cho J."/>
        </authorList>
    </citation>
    <scope>NUCLEOTIDE SEQUENCE [LARGE SCALE GENOMIC DNA]</scope>
    <source>
        <strain evidence="6 7">G-116</strain>
    </source>
</reference>
<dbReference type="InterPro" id="IPR058163">
    <property type="entry name" value="LysR-type_TF_proteobact-type"/>
</dbReference>
<evidence type="ECO:0000256" key="1">
    <source>
        <dbReference type="ARBA" id="ARBA00009437"/>
    </source>
</evidence>
<evidence type="ECO:0000256" key="4">
    <source>
        <dbReference type="ARBA" id="ARBA00023163"/>
    </source>
</evidence>
<dbReference type="GO" id="GO:0043565">
    <property type="term" value="F:sequence-specific DNA binding"/>
    <property type="evidence" value="ECO:0007669"/>
    <property type="project" value="TreeGrafter"/>
</dbReference>
<evidence type="ECO:0000256" key="3">
    <source>
        <dbReference type="ARBA" id="ARBA00023125"/>
    </source>
</evidence>
<dbReference type="Pfam" id="PF00126">
    <property type="entry name" value="HTH_1"/>
    <property type="match status" value="1"/>
</dbReference>
<dbReference type="InterPro" id="IPR005119">
    <property type="entry name" value="LysR_subst-bd"/>
</dbReference>
<gene>
    <name evidence="6" type="ORF">E4656_19795</name>
</gene>